<dbReference type="RefSeq" id="XP_007411608.1">
    <property type="nucleotide sequence ID" value="XM_007411546.1"/>
</dbReference>
<feature type="region of interest" description="Disordered" evidence="1">
    <location>
        <begin position="342"/>
        <end position="376"/>
    </location>
</feature>
<gene>
    <name evidence="2" type="ORF">MELLADRAFT_64301</name>
</gene>
<dbReference type="HOGENOM" id="CLU_735829_0_0_1"/>
<keyword evidence="3" id="KW-1185">Reference proteome</keyword>
<feature type="compositionally biased region" description="Low complexity" evidence="1">
    <location>
        <begin position="223"/>
        <end position="241"/>
    </location>
</feature>
<dbReference type="GeneID" id="18930243"/>
<dbReference type="VEuPathDB" id="FungiDB:MELLADRAFT_64301"/>
<evidence type="ECO:0000313" key="2">
    <source>
        <dbReference type="EMBL" id="EGG05243.1"/>
    </source>
</evidence>
<feature type="compositionally biased region" description="Low complexity" evidence="1">
    <location>
        <begin position="128"/>
        <end position="139"/>
    </location>
</feature>
<dbReference type="KEGG" id="mlr:MELLADRAFT_64301"/>
<dbReference type="AlphaFoldDB" id="F4RQY0"/>
<dbReference type="EMBL" id="GL883114">
    <property type="protein sequence ID" value="EGG05243.1"/>
    <property type="molecule type" value="Genomic_DNA"/>
</dbReference>
<feature type="region of interest" description="Disordered" evidence="1">
    <location>
        <begin position="120"/>
        <end position="139"/>
    </location>
</feature>
<dbReference type="OrthoDB" id="10493603at2759"/>
<accession>F4RQY0</accession>
<proteinExistence type="predicted"/>
<reference evidence="3" key="1">
    <citation type="journal article" date="2011" name="Proc. Natl. Acad. Sci. U.S.A.">
        <title>Obligate biotrophy features unraveled by the genomic analysis of rust fungi.</title>
        <authorList>
            <person name="Duplessis S."/>
            <person name="Cuomo C.A."/>
            <person name="Lin Y.-C."/>
            <person name="Aerts A."/>
            <person name="Tisserant E."/>
            <person name="Veneault-Fourrey C."/>
            <person name="Joly D.L."/>
            <person name="Hacquard S."/>
            <person name="Amselem J."/>
            <person name="Cantarel B.L."/>
            <person name="Chiu R."/>
            <person name="Coutinho P.M."/>
            <person name="Feau N."/>
            <person name="Field M."/>
            <person name="Frey P."/>
            <person name="Gelhaye E."/>
            <person name="Goldberg J."/>
            <person name="Grabherr M.G."/>
            <person name="Kodira C.D."/>
            <person name="Kohler A."/>
            <person name="Kuees U."/>
            <person name="Lindquist E.A."/>
            <person name="Lucas S.M."/>
            <person name="Mago R."/>
            <person name="Mauceli E."/>
            <person name="Morin E."/>
            <person name="Murat C."/>
            <person name="Pangilinan J.L."/>
            <person name="Park R."/>
            <person name="Pearson M."/>
            <person name="Quesneville H."/>
            <person name="Rouhier N."/>
            <person name="Sakthikumar S."/>
            <person name="Salamov A.A."/>
            <person name="Schmutz J."/>
            <person name="Selles B."/>
            <person name="Shapiro H."/>
            <person name="Tanguay P."/>
            <person name="Tuskan G.A."/>
            <person name="Henrissat B."/>
            <person name="Van de Peer Y."/>
            <person name="Rouze P."/>
            <person name="Ellis J.G."/>
            <person name="Dodds P.N."/>
            <person name="Schein J.E."/>
            <person name="Zhong S."/>
            <person name="Hamelin R.C."/>
            <person name="Grigoriev I.V."/>
            <person name="Szabo L.J."/>
            <person name="Martin F."/>
        </authorList>
    </citation>
    <scope>NUCLEOTIDE SEQUENCE [LARGE SCALE GENOMIC DNA]</scope>
    <source>
        <strain evidence="3">98AG31 / pathotype 3-4-7</strain>
    </source>
</reference>
<organism evidence="3">
    <name type="scientific">Melampsora larici-populina (strain 98AG31 / pathotype 3-4-7)</name>
    <name type="common">Poplar leaf rust fungus</name>
    <dbReference type="NCBI Taxonomy" id="747676"/>
    <lineage>
        <taxon>Eukaryota</taxon>
        <taxon>Fungi</taxon>
        <taxon>Dikarya</taxon>
        <taxon>Basidiomycota</taxon>
        <taxon>Pucciniomycotina</taxon>
        <taxon>Pucciniomycetes</taxon>
        <taxon>Pucciniales</taxon>
        <taxon>Melampsoraceae</taxon>
        <taxon>Melampsora</taxon>
    </lineage>
</organism>
<sequence>MSNTFTSDAADFSAPRDSTHSELDQVEQSQSRITDQLIKGFSDSGIKKRLECPTTLEYIIPYPPSSDKEILKLAAGLDNCLETREGARLVMSHATHTPEAVEQWSRYIQAKFWQSGRPLPRPIAAPHSESSQGSSLMGSSAHIPALDGSLSLGSSPDGSAPQFELACRMPAAQILNESCSLLNLSHQIHLETAKCSNSYLEQVELWKLARDLGTQSWLTFNESSTVSPQSSSDQSSTPVTSIQTHSVGRSFEDERTNHDPEQQEPKNLSKPIFLNELSPMETKLDLAEESPTTVSDTPPSIMNKAGQMMEYEDVFSFPTEDSRRSESPAVQLEKKYWLRTVPTRSELSGQKKQARSREEDKTSIDGSPVFKRIKRV</sequence>
<dbReference type="InParanoid" id="F4RQY0"/>
<feature type="compositionally biased region" description="Basic and acidic residues" evidence="1">
    <location>
        <begin position="250"/>
        <end position="264"/>
    </location>
</feature>
<feature type="region of interest" description="Disordered" evidence="1">
    <location>
        <begin position="223"/>
        <end position="273"/>
    </location>
</feature>
<protein>
    <submittedName>
        <fullName evidence="2">Uncharacterized protein</fullName>
    </submittedName>
</protein>
<dbReference type="Proteomes" id="UP000001072">
    <property type="component" value="Unassembled WGS sequence"/>
</dbReference>
<feature type="region of interest" description="Disordered" evidence="1">
    <location>
        <begin position="1"/>
        <end position="31"/>
    </location>
</feature>
<name>F4RQY0_MELLP</name>
<evidence type="ECO:0000256" key="1">
    <source>
        <dbReference type="SAM" id="MobiDB-lite"/>
    </source>
</evidence>
<feature type="compositionally biased region" description="Polar residues" evidence="1">
    <location>
        <begin position="342"/>
        <end position="351"/>
    </location>
</feature>
<evidence type="ECO:0000313" key="3">
    <source>
        <dbReference type="Proteomes" id="UP000001072"/>
    </source>
</evidence>